<dbReference type="InterPro" id="IPR014031">
    <property type="entry name" value="Ketoacyl_synth_C"/>
</dbReference>
<keyword evidence="2" id="KW-0596">Phosphopantetheine</keyword>
<dbReference type="InterPro" id="IPR036736">
    <property type="entry name" value="ACP-like_sf"/>
</dbReference>
<dbReference type="NCBIfam" id="NF045894">
    <property type="entry name" value="PKS_plus_SDR"/>
    <property type="match status" value="3"/>
</dbReference>
<feature type="domain" description="Ketosynthase family 3 (KS3)" evidence="10">
    <location>
        <begin position="4590"/>
        <end position="5004"/>
    </location>
</feature>
<dbReference type="InterPro" id="IPR014043">
    <property type="entry name" value="Acyl_transferase_dom"/>
</dbReference>
<dbReference type="PANTHER" id="PTHR43775">
    <property type="entry name" value="FATTY ACID SYNTHASE"/>
    <property type="match status" value="1"/>
</dbReference>
<sequence>MPDETVGARAVSTEDKLRDYLKRVTTDLASVRQRLRAAESTEHEPIAIIGMSCRFPGGADSPEALWRLVRDGIDAMGPFPADRGWDMTHFETGVAADVEFSREGGFLDGVADFDPSLFNISPHEALAMDPQQRLMLETSWEAVERAGIDPLSLRGSRTGVFTGVMYNEYASRIMSVPDEVAGHLGTGNSGSVVSGRVAYTLGLEGPALTVDTACSSSLVALHLAMRSLRSGESSLALAGGVAIMVTPNTFFDFALSGGLASDGRCKAFSADADGTGWAEGVGVLLVERLSDAVRNGHEVLAVVRGSAVNQDGASSGLTAPNGPSQERVIRAALAAARLTAADIDVVEAHGTGTTLGDPIEAQALLNAYGQDRPVGRPLWLGSLKSNIGHTQAAAGAGGVIKMVQALRHGVLPRTLHADEPTPHVDWSSGAVELLTQPLEWPSGEQPRRAAVSSFGVSGTNAHVVLEEYRAPEPAAAPVEEHGPGGSALPVLPWILSGRSRQALQGQAARLLSHLQEAGEENAPAPVDIGYSCATTRATLEHRAVVLAEDHAGFRRGLTALAEGRETAEVIARTQDPGQGGTVFVFPGQGSQWAGMAAELAEREPVFAGALAECGRALEPFTDFSLGEVVRGEGVGLERVEVVQPVLWAVMVSLAKLWASVGVVPSAVVGHSQGEIAAAVVAGGLSLEDGARVVALRARAIAQELAGRGGMVSLAVPVLEAEKLAARWPGLSVAAVNGPGSTVVSGEAAAVEELLTHCEAEGIRARRVPVDYASHCAQVERIRERLLDDLAPIAPVSSAVPFHSTVTGQRMDTAGLDAEYWYGNLRNTVRFEEVTRALLTEGRTLFLEISPHPGLSLGIGESVEALGLRASVLCTLRRGEGGVRRWLTAVAEAHVHGVRVDWAAVYAGRGGTRVELPTYAFQRRRYWLDTLELEPPAEDRPQDWFWSAVEQEDLPALQRMLDVSGRTPLEEALTALSAWHRRDRERSRIESWRYRTAWTPAALPAGRLDGRWVVAVPPDHQAHPLVTAVSAALAEAGAAPEPLPVSHRDERGALAERLRGASGVLSLLFLAEGSVPEHPATPVAFAAALTLLHAVHDTGEPLRLWCATSGAVAAAPGDTVTHPDQALAWGLGRVAAHEYTQWGGLVDLPAAPEPRALARLATVLAGTDEDQTAIRATGIFVPRLRRAEPAPPRRMWRPSGTVLVTGGTGGIGAHVARWLAASGAEHLLLLSRRGPEAPGAKELVAELRESGTDVTVAAVDAADHDALAAVLADLPAAQPLTAVFHAAGIVDSSILDSLTPDRVETVLRAKVAGALTLHRATADLDLSAFVLFSSLAGVFGSAGEGNYAPGNAFLDAFAQYRRAQGLVATSVAWGSWAGAGMAEGDFGDVLERHGIHRMEPEHALAGLRTALEGDETTLALADIRWDVFSWFFTATHPSRLLDELPDVRKLRQSAQQGPAQGSAADQESLSPAQRLAGASEAERNRFLLDLVRDQVALVLGYESGSEVEPGRALGELGLTSAGAVELRNRLTFTTGLRISATVVFDHPSPLALARFLATEITGGSEDGVAEAAAAAVPGRDGTPVVDDPIVIVGMACRFPGGVRSPEDLWKLVESGTDAMGPFPADRGWDLDALGGDYPRTGGFLPDATDFDAELFGISPREALAMDPQQRLLLEASWEALERAGIHPRSLAGSRTAVYAGTGGQDYLAVLAGDPVAGEGYLVTGGSPSVLSGRVAYAFGLEGPAVTVDTACSSSLVALHLACQSLRHQESDLALVGGVNVISLPSVFAEFSKQRGQAADGRCKAFSASADGAGWGEGVGVLLVERLSDARRRGHEVLAVVRGSAVNSDGASNGLTAPNGPAQQRVIRAALASAGLEATDVDLVEAHGTGTRLGDPIEAEALLATYGRDRSEPLYLGSVKSNIGHTQAAAGVVGVIKAVMALRHGVLPATLHVDEPTPEVDWSSGAVELLTENRTWPEAGRPRRAGVSSFGISGTNAHTILEQAQETAKASVGARGERPDLPLPVALSGATPDALARQAALLAGLDADTADLAHSLATTRAELAHRAVVLGSHTAALTALATGEHTQDVVGDKVVHGGLALLFSGQGSQRLGMGRELYGAFPVFADAFDAVCARVDLERPLREVVFGEDAGLLERTVYAQAGLFALEVALFRLVESWGVAPDVLVGHSIGELAAAHCAGVLSLDDACALVSARGRLMDALPEGGAMLAVEVAEEALELPDGVDLAAVNGPTSVTVSGEAEAIAGLEERLRAQEIRVKRLAVSHAFHSRLMEPMLADFAAVARSLTYHAPRIPVLTTAPGDIATPEYWVGQVREPVRFADALGRFAGVRTALELGPAGVLSALAQEQDDTLVPVPALRPDRPEAATLVRAVARLYTRGVPVDWSSYLAPFEGARVALPTYPFARQRYWPEPVAAARPVAGENPAERDFWAAVDSTDADAVAGALSLDDEQRDGLGAVLPALAAWREKSLHKATTDAWRYRVGWSPVTDRQARLTGTWLLITGSEVPGGLVDGLRGAGADLVELTEPGTERAQCAERLARLASAAAERGRPVAGLLACVDTAADLLRLVQAQGDAGLAAPLWCLTSGAVAVAPGDVCEPSAAQLWGLGRVAALEHPDRWGGLVDVPAHLDRRAADRLVQLLAGASGEDQAAVRPTGLHARRLRRAPTGSPGQPRSAEWHADGPVLLTGGTGALGGKVARLLAERGATRLVVASRRGPAAPGASGLVADLAERGCDAVVVPCDLSDRGAVAELLERHPVTAVVHAAGIVDDGVLDALTPERLAAVLDAKAHSADALDELTGELTDFVVFSSVAGVIGSAGQGPYAAANAHLDALVERRRARGLPGTALAWGAWAGAGMAADPAAAARLARGGLPGMEESRALEALATALTERDGALVVADIDWDRFVPGFTAVRQSKLFAELPEAVPVVRGVRATVPVAPAAPGTDAAEQARHVEHLVLEAVAGVLGHGSPADVDRERAFHDMGFDSLTALELRNLLAARTGLTLHAGLVFDFPTPGALAEHLLTSLSGGAAASDTPRAGDGGPAADDEPVAIIGMSCRFPGGVDSPEALWRLVRDGVDAMGDFPADRGWDLDTLLGHDGPSHTRSGGFLDDIAAFDAGLFGISPHEALAMDPQQRMLLESAWEAFERAGIDPTSVRRSDTGVFAGTNGQDYLALLLGSAAATEGHLGTGNSASVLSGRISYTFGLRGPALSVDTACSSSLVALHLAARSLRAGECSMALAGGVTAMPLPGTFIEFSTQGALSSDGRCKAFSADADGTGWGEGVGLLLLERLSDAERNGHRVLAVVRGSAVNQDGASNGLTAPNGPSQERVIRAALADARLTAAEVDAVEAHGTGTKLGDPIEAQALLATYGQGREEPLYLGSVKSNIGHTQAAAGVAGVIKMVEALRHGVLPATLHAREPSAQVDWSAGAVELLTDARRWPETDRPRRAGVSSFGMSGTNAHVILESAPRALDATGAAAEEEPSDAGAVVPWLLSGRSGEALRGQAERLLAAGGGDPVDVGWSLATGRALLDQRAVLLGPDHATQLRALVAAEEAAGVVRGGAVRGGTVFVFPGQGSQWAGMAAELLDAEPVFAARMEQCRRALEPFTDFCPLEVVRGEGTALERVEVVQPVLWAVMVSLAELWTSAGVAPSAVVGHSQGEIAAAVVAGALSLEDGARVVALRARAIADELAGCGGMVSLAVSREAAQELTGRWEGLSVAAVNGPGSTVVSGNVAGLEALAAHCAAAGIRARRLPVDYASHSAHVERLRTRLLTDLRDVDPAPSSVPFYSALTGGRIDTSTLGAEYWYDNLRATVRFEDATRALLDDGNRLLIEVSPHPVLTMGLRETLDDTDLPGAVLNTLRRGEGGRERWLTALAEAHVRGVGIDWQRLLPEGRPVDLPTYAFDRDRYWPDPVEHSAGGRAGSPPGGTDQVEQAFWNDVERGDTPAVARTLGLDVPGLDQVLPALASWRRARHQEATVDSRRYEVAWRPLVGLPTTTPTGRWLLALPQAGAEAETETVRTALAHTEVTEVRVPADTGRSELARTLGQLSAPSDFTGVVSLLALADRPHPDDEVLAPGTGETVTLLQALGDVGIGAPLWCLTRGAVAVGRFDTAADCDRAMLWGLGRVAALEHPERWGGLIDLCETADARSAARLGALLAGAAEDEDQLAVRPSGVFSRRVRRAAPEPVTTPWTPGGPVLVTGGTGALGREVARWLARRGVTDLLLVSRSGPEAPGTGELVAELAGLGATAVVAACDVSDREALAALLERHPVTGVVHTAGISTTAPLAGTSPAEIADDVRAKVLGAVHLDALLGDRADLFVLFSSIAGVWGGGGQAAYAAANAHLDALAEHRRAHGRTATAVAWGAWDGSGMVADRDAGDYLRDRGITPMPPQLCLAALASAVDSGRATGVFADVDWDRFVPTFTARRPSPLVGDLPEATTGRADASEATAGADDRGQGRELRARLKAAGAADRHRLLLDLVRTVVATVLGHPGPRSVDPDRVFTELGIDSLTALRVRDGLADATGLRLPATLVFDHPTARVAATELLSLLGAAEPAPTQAPPRPAVRAEADDPVVIVSMSCRYPGGADSPENLWEVVAAGTDAMSPFPVDRGWDLPDAGDFTTEGGFLHDATEFDADLFGISPREAVAMDPHQRLLLESAWELLERGGIAPTAVRGTRTGVFVGASAGGYAMAGVLPEGSESHAMTGTSNSVLSGRVSYVFGLEGPAVTVDTACSSSLVALHLAAQSLRNGECSMALAGGVTVMHSPVVFAEFGRQGGLASDGRCRSFAASADGTGWGEGVGLVLLERLSDARRNGHRVLGVVRGSAINQDGASNGLTAPNGPAQQRVIRAALAAAGLEAAEVDAVEAHGTGTKLGDPIEAQALLATYGQDREEPLYLGSVKSNIGHTQAASGIAGVIKTVEAIRRGVLPRTLHVDEPTPEVDWSAGAVELLTDDRPWPHTGRARRAGVSSFGISGTNAHVLIEEAPRETETETDTETETETETDTETATETETATAPSPVGGPDTAAQLLLWPVSGRSEAALRAQADRLRSHVDRAGATLDPRAAAHHLATARAALEHRAVVLAPDAEGLRRGLAGLAGAAGTEAGFVRGEAGRGDLAFVFSGQGAQRVGMGRELYETYPVFADAFDAVCAHLDPDLDRPLREVVLHDADALGRTAWTQLGLFAFEVALFRLLESWSVAPDRLAGHSVGEVAAAHVAGVLSLADACTLVAARGRLMGALPEGGAMMSVRMTEAEAHAALSGYEARAAVAAVNSRDDVVLSGDADALAELAEEAGRTGRTFRFLDVSHAFHSPRVDPVLDDFAAVAASLEYHPARIPLVSTVTGLPDDGAMSAPEYWVRQIRATVRFADAVGALLDQGVTRFAEIGPGAALTVPLERTLERARSLDDTTGTLCVALQRSGREEPAALLTAVARLHTAGVPIGWDALLGPVAGPRPDLPTYAFQRRRYWPEPHPAGAPHGARTGRYQVTWRPLPEPEQVVPQGTWLAVTDGDRSAAGLLALLRQQGMRVTEVPDAGGTRGARAEALRRAYDDGPAVTGVLSLVAEPGDVLALAQALGDIAADAPLWCLTTGAVATGPADPPADPARAAVWGLGRTLGLEAPHRWGGLVDLPAHPDPRTAARLAALLAAGGAGEDQIALRATPMVRRLVTAPPVDAAPWRPSGTVLITGGTGRRGRALATALAANGAEHLVLLGRRGAEAPDARAFAESLPVAVTFAAADVTDRAAVTEVLAAIPADRPLTAVVHAVGAGEDTPWTELSPGDLRATAAADGAQVLHDVTRELATEPEAFVLVSSVTGVWGGTGAAVRAAASARMDALAAHRHSLGLPATSVSWGPWATGEGNAAARRHGLRPLDPGTVWSSLREAVAGPAPCVVVADVDWEHFHRAYTLARHRPLFDELPEVRALSAAVRDAAPEPGAAPGLAGPDRHGAALDLVRGTAATVLGHTDAASVAPDRQFLELGVDSLAALEIRGTLERATGLSLPATVVFDHPTPAALARHLAATTAADGQSPGSTAPAVTLGISPTDRNPVGLLDSLYREAVSTGRITEFLELVGQTAKFRPMADDVAEAGGPAALTTLADGPASELLVCVSGLTAGGGPQEFVRLAAPLRGARRVAAVPVLGYGRGELLPATPEVALDWQARGILAHTQDTPVVLFGHSGGAILAHRLAVRLAELGAPPAGLVLADVYRLDDPLMADWSAELSEGVFDRAEQFVPMDDSRLTAMTWYGGLFWETPRPDTRVPTLLLRASEPLREPADGRDWRSSWKAARDIVDVPGNHFTMMAEHAGTTARAVHRWIEELTR</sequence>
<gene>
    <name evidence="11" type="ORF">SAM40697_6418</name>
</gene>
<keyword evidence="5" id="KW-0045">Antibiotic biosynthesis</keyword>
<dbReference type="SMART" id="SM00822">
    <property type="entry name" value="PKS_KR"/>
    <property type="match status" value="4"/>
</dbReference>
<dbReference type="Pfam" id="PF18369">
    <property type="entry name" value="PKS_DE"/>
    <property type="match status" value="3"/>
</dbReference>
<dbReference type="Gene3D" id="1.10.1200.10">
    <property type="entry name" value="ACP-like"/>
    <property type="match status" value="4"/>
</dbReference>
<dbReference type="InterPro" id="IPR016039">
    <property type="entry name" value="Thiolase-like"/>
</dbReference>
<dbReference type="Gene3D" id="3.30.70.3290">
    <property type="match status" value="4"/>
</dbReference>
<dbReference type="InterPro" id="IPR006162">
    <property type="entry name" value="Ppantetheine_attach_site"/>
</dbReference>
<dbReference type="InterPro" id="IPR029058">
    <property type="entry name" value="AB_hydrolase_fold"/>
</dbReference>
<dbReference type="Pfam" id="PF08990">
    <property type="entry name" value="Docking"/>
    <property type="match status" value="1"/>
</dbReference>
<dbReference type="SUPFAM" id="SSF55048">
    <property type="entry name" value="Probable ACP-binding domain of malonyl-CoA ACP transacylase"/>
    <property type="match status" value="4"/>
</dbReference>
<dbReference type="PROSITE" id="PS00012">
    <property type="entry name" value="PHOSPHOPANTETHEINE"/>
    <property type="match status" value="3"/>
</dbReference>
<dbReference type="SMART" id="SM00827">
    <property type="entry name" value="PKS_AT"/>
    <property type="match status" value="4"/>
</dbReference>
<feature type="region of interest" description="Disordered" evidence="8">
    <location>
        <begin position="2667"/>
        <end position="2697"/>
    </location>
</feature>
<dbReference type="SMART" id="SM00823">
    <property type="entry name" value="PKS_PP"/>
    <property type="match status" value="4"/>
</dbReference>
<dbReference type="Gene3D" id="6.10.140.1830">
    <property type="match status" value="1"/>
</dbReference>
<dbReference type="PROSITE" id="PS50075">
    <property type="entry name" value="CARRIER"/>
    <property type="match status" value="4"/>
</dbReference>
<feature type="domain" description="Ketosynthase family 3 (KS3)" evidence="10">
    <location>
        <begin position="43"/>
        <end position="467"/>
    </location>
</feature>
<evidence type="ECO:0000313" key="12">
    <source>
        <dbReference type="Proteomes" id="UP000076720"/>
    </source>
</evidence>
<dbReference type="PROSITE" id="PS52004">
    <property type="entry name" value="KS3_2"/>
    <property type="match status" value="4"/>
</dbReference>
<dbReference type="SUPFAM" id="SSF53474">
    <property type="entry name" value="alpha/beta-Hydrolases"/>
    <property type="match status" value="1"/>
</dbReference>
<feature type="region of interest" description="Disordered" evidence="8">
    <location>
        <begin position="5003"/>
        <end position="5044"/>
    </location>
</feature>
<dbReference type="InterPro" id="IPR032821">
    <property type="entry name" value="PKS_assoc"/>
</dbReference>
<dbReference type="InterPro" id="IPR020841">
    <property type="entry name" value="PKS_Beta-ketoAc_synthase_dom"/>
</dbReference>
<dbReference type="InterPro" id="IPR041618">
    <property type="entry name" value="PKS_DE"/>
</dbReference>
<keyword evidence="4" id="KW-0808">Transferase</keyword>
<protein>
    <recommendedName>
        <fullName evidence="13">Type I polyketide synthase</fullName>
    </recommendedName>
</protein>
<dbReference type="SUPFAM" id="SSF53901">
    <property type="entry name" value="Thiolase-like"/>
    <property type="match status" value="4"/>
</dbReference>
<dbReference type="Pfam" id="PF00975">
    <property type="entry name" value="Thioesterase"/>
    <property type="match status" value="1"/>
</dbReference>
<feature type="domain" description="Carrier" evidence="9">
    <location>
        <begin position="5966"/>
        <end position="6041"/>
    </location>
</feature>
<comment type="cofactor">
    <cofactor evidence="1">
        <name>pantetheine 4'-phosphate</name>
        <dbReference type="ChEBI" id="CHEBI:47942"/>
    </cofactor>
</comment>
<dbReference type="Pfam" id="PF16197">
    <property type="entry name" value="KAsynt_C_assoc"/>
    <property type="match status" value="4"/>
</dbReference>
<reference evidence="11 12" key="2">
    <citation type="journal article" date="2016" name="Genome Announc.">
        <title>Complete Genome Sequence of Streptomyces ambofaciens DSM 40697, a Paradigm for Genome Plasticity Studies.</title>
        <authorList>
            <person name="Thibessard A."/>
            <person name="Leblond P."/>
        </authorList>
    </citation>
    <scope>NUCLEOTIDE SEQUENCE [LARGE SCALE GENOMIC DNA]</scope>
    <source>
        <strain evidence="11 12">DSM 40697</strain>
    </source>
</reference>
<dbReference type="EMBL" id="CP012949">
    <property type="protein sequence ID" value="ANB10371.1"/>
    <property type="molecule type" value="Genomic_DNA"/>
</dbReference>
<dbReference type="InterPro" id="IPR016035">
    <property type="entry name" value="Acyl_Trfase/lysoPLipase"/>
</dbReference>
<evidence type="ECO:0008006" key="13">
    <source>
        <dbReference type="Google" id="ProtNLM"/>
    </source>
</evidence>
<dbReference type="InterPro" id="IPR057326">
    <property type="entry name" value="KR_dom"/>
</dbReference>
<name>A0ABN4PFY8_STRAM</name>
<keyword evidence="12" id="KW-1185">Reference proteome</keyword>
<dbReference type="SMART" id="SM01294">
    <property type="entry name" value="PKS_PP_betabranch"/>
    <property type="match status" value="3"/>
</dbReference>
<dbReference type="SMART" id="SM00824">
    <property type="entry name" value="PKS_TE"/>
    <property type="match status" value="1"/>
</dbReference>
<feature type="compositionally biased region" description="Low complexity" evidence="8">
    <location>
        <begin position="1451"/>
        <end position="1463"/>
    </location>
</feature>
<dbReference type="CDD" id="cd00833">
    <property type="entry name" value="PKS"/>
    <property type="match status" value="4"/>
</dbReference>
<dbReference type="Gene3D" id="3.40.366.10">
    <property type="entry name" value="Malonyl-Coenzyme A Acyl Carrier Protein, domain 2"/>
    <property type="match status" value="4"/>
</dbReference>
<organism evidence="11 12">
    <name type="scientific">Streptomyces ambofaciens</name>
    <dbReference type="NCBI Taxonomy" id="1889"/>
    <lineage>
        <taxon>Bacteria</taxon>
        <taxon>Bacillati</taxon>
        <taxon>Actinomycetota</taxon>
        <taxon>Actinomycetes</taxon>
        <taxon>Kitasatosporales</taxon>
        <taxon>Streptomycetaceae</taxon>
        <taxon>Streptomyces</taxon>
    </lineage>
</organism>
<dbReference type="InterPro" id="IPR001227">
    <property type="entry name" value="Ac_transferase_dom_sf"/>
</dbReference>
<dbReference type="InterPro" id="IPR020802">
    <property type="entry name" value="TesA-like"/>
</dbReference>
<dbReference type="Pfam" id="PF08659">
    <property type="entry name" value="KR"/>
    <property type="match status" value="4"/>
</dbReference>
<dbReference type="Gene3D" id="3.40.50.720">
    <property type="entry name" value="NAD(P)-binding Rossmann-like Domain"/>
    <property type="match status" value="4"/>
</dbReference>
<dbReference type="Pfam" id="PF02801">
    <property type="entry name" value="Ketoacyl-synt_C"/>
    <property type="match status" value="4"/>
</dbReference>
<dbReference type="InterPro" id="IPR036291">
    <property type="entry name" value="NAD(P)-bd_dom_sf"/>
</dbReference>
<dbReference type="InterPro" id="IPR016036">
    <property type="entry name" value="Malonyl_transacylase_ACP-bd"/>
</dbReference>
<evidence type="ECO:0000256" key="8">
    <source>
        <dbReference type="SAM" id="MobiDB-lite"/>
    </source>
</evidence>
<dbReference type="SUPFAM" id="SSF47336">
    <property type="entry name" value="ACP-like"/>
    <property type="match status" value="4"/>
</dbReference>
<feature type="compositionally biased region" description="Acidic residues" evidence="8">
    <location>
        <begin position="5011"/>
        <end position="5029"/>
    </location>
</feature>
<evidence type="ECO:0000256" key="5">
    <source>
        <dbReference type="ARBA" id="ARBA00023194"/>
    </source>
</evidence>
<dbReference type="PROSITE" id="PS00606">
    <property type="entry name" value="KS3_1"/>
    <property type="match status" value="4"/>
</dbReference>
<proteinExistence type="predicted"/>
<evidence type="ECO:0000256" key="6">
    <source>
        <dbReference type="ARBA" id="ARBA00023268"/>
    </source>
</evidence>
<feature type="domain" description="Carrier" evidence="9">
    <location>
        <begin position="4494"/>
        <end position="4569"/>
    </location>
</feature>
<dbReference type="Gene3D" id="3.40.50.1820">
    <property type="entry name" value="alpha/beta hydrolase"/>
    <property type="match status" value="1"/>
</dbReference>
<evidence type="ECO:0000256" key="3">
    <source>
        <dbReference type="ARBA" id="ARBA00022553"/>
    </source>
</evidence>
<dbReference type="Gene3D" id="3.40.47.10">
    <property type="match status" value="4"/>
</dbReference>
<evidence type="ECO:0000313" key="11">
    <source>
        <dbReference type="EMBL" id="ANB10371.1"/>
    </source>
</evidence>
<dbReference type="InterPro" id="IPR020806">
    <property type="entry name" value="PKS_PP-bd"/>
</dbReference>
<dbReference type="InterPro" id="IPR001031">
    <property type="entry name" value="Thioesterase"/>
</dbReference>
<dbReference type="InterPro" id="IPR015083">
    <property type="entry name" value="NorB/c/GfsB-D-like_docking"/>
</dbReference>
<dbReference type="PANTHER" id="PTHR43775:SF51">
    <property type="entry name" value="INACTIVE PHENOLPHTHIOCEROL SYNTHESIS POLYKETIDE SYNTHASE TYPE I PKS1-RELATED"/>
    <property type="match status" value="1"/>
</dbReference>
<dbReference type="Proteomes" id="UP000076720">
    <property type="component" value="Chromosome"/>
</dbReference>
<dbReference type="Pfam" id="PF00550">
    <property type="entry name" value="PP-binding"/>
    <property type="match status" value="4"/>
</dbReference>
<dbReference type="CDD" id="cd08952">
    <property type="entry name" value="KR_1_SDR_x"/>
    <property type="match status" value="4"/>
</dbReference>
<evidence type="ECO:0000256" key="7">
    <source>
        <dbReference type="ARBA" id="ARBA00023315"/>
    </source>
</evidence>
<feature type="domain" description="Carrier" evidence="9">
    <location>
        <begin position="1484"/>
        <end position="1559"/>
    </location>
</feature>
<evidence type="ECO:0000256" key="4">
    <source>
        <dbReference type="ARBA" id="ARBA00022679"/>
    </source>
</evidence>
<keyword evidence="6" id="KW-0511">Multifunctional enzyme</keyword>
<dbReference type="InterPro" id="IPR036299">
    <property type="entry name" value="Polyketide_synth_docking_sf"/>
</dbReference>
<evidence type="ECO:0000259" key="10">
    <source>
        <dbReference type="PROSITE" id="PS52004"/>
    </source>
</evidence>
<evidence type="ECO:0000256" key="2">
    <source>
        <dbReference type="ARBA" id="ARBA00022450"/>
    </source>
</evidence>
<dbReference type="Pfam" id="PF00109">
    <property type="entry name" value="ketoacyl-synt"/>
    <property type="match status" value="4"/>
</dbReference>
<accession>A0ABN4PFY8</accession>
<evidence type="ECO:0000259" key="9">
    <source>
        <dbReference type="PROSITE" id="PS50075"/>
    </source>
</evidence>
<feature type="region of interest" description="Disordered" evidence="8">
    <location>
        <begin position="4449"/>
        <end position="4477"/>
    </location>
</feature>
<keyword evidence="7" id="KW-0012">Acyltransferase</keyword>
<reference evidence="12" key="1">
    <citation type="submission" date="2015-10" db="EMBL/GenBank/DDBJ databases">
        <title>Complete genome sequence of Streptomyces ambofaciens DSM 40697.</title>
        <authorList>
            <person name="Thibessard A."/>
            <person name="Leblond P."/>
        </authorList>
    </citation>
    <scope>NUCLEOTIDE SEQUENCE [LARGE SCALE GENOMIC DNA]</scope>
    <source>
        <strain evidence="12">DSM 40697</strain>
    </source>
</reference>
<dbReference type="SMART" id="SM00825">
    <property type="entry name" value="PKS_KS"/>
    <property type="match status" value="4"/>
</dbReference>
<feature type="domain" description="Carrier" evidence="9">
    <location>
        <begin position="2964"/>
        <end position="3042"/>
    </location>
</feature>
<dbReference type="SUPFAM" id="SSF52151">
    <property type="entry name" value="FabD/lysophospholipase-like"/>
    <property type="match status" value="4"/>
</dbReference>
<dbReference type="SUPFAM" id="SSF101173">
    <property type="entry name" value="Docking domain B of the erythromycin polyketide synthase (DEBS)"/>
    <property type="match status" value="1"/>
</dbReference>
<dbReference type="InterPro" id="IPR009081">
    <property type="entry name" value="PP-bd_ACP"/>
</dbReference>
<feature type="domain" description="Ketosynthase family 3 (KS3)" evidence="10">
    <location>
        <begin position="1585"/>
        <end position="2001"/>
    </location>
</feature>
<dbReference type="InterPro" id="IPR013968">
    <property type="entry name" value="PKS_KR"/>
</dbReference>
<keyword evidence="3" id="KW-0597">Phosphoprotein</keyword>
<evidence type="ECO:0000256" key="1">
    <source>
        <dbReference type="ARBA" id="ARBA00001957"/>
    </source>
</evidence>
<dbReference type="InterPro" id="IPR018201">
    <property type="entry name" value="Ketoacyl_synth_AS"/>
</dbReference>
<dbReference type="InterPro" id="IPR014030">
    <property type="entry name" value="Ketoacyl_synth_N"/>
</dbReference>
<feature type="region of interest" description="Disordered" evidence="8">
    <location>
        <begin position="1450"/>
        <end position="1474"/>
    </location>
</feature>
<dbReference type="SUPFAM" id="SSF51735">
    <property type="entry name" value="NAD(P)-binding Rossmann-fold domains"/>
    <property type="match status" value="8"/>
</dbReference>
<dbReference type="Pfam" id="PF00698">
    <property type="entry name" value="Acyl_transf_1"/>
    <property type="match status" value="4"/>
</dbReference>
<dbReference type="InterPro" id="IPR050091">
    <property type="entry name" value="PKS_NRPS_Biosynth_Enz"/>
</dbReference>
<feature type="domain" description="Ketosynthase family 3 (KS3)" evidence="10">
    <location>
        <begin position="3063"/>
        <end position="3483"/>
    </location>
</feature>